<keyword evidence="1" id="KW-0812">Transmembrane</keyword>
<dbReference type="EMBL" id="FOLM01000029">
    <property type="protein sequence ID" value="SFD76708.1"/>
    <property type="molecule type" value="Genomic_DNA"/>
</dbReference>
<dbReference type="OrthoDB" id="4334759at2"/>
<evidence type="ECO:0000313" key="2">
    <source>
        <dbReference type="EMBL" id="SFD76708.1"/>
    </source>
</evidence>
<dbReference type="RefSeq" id="WP_139238480.1">
    <property type="nucleotide sequence ID" value="NZ_FOLM01000029.1"/>
</dbReference>
<keyword evidence="1" id="KW-0472">Membrane</keyword>
<organism evidence="2 3">
    <name type="scientific">Streptomyces aidingensis</name>
    <dbReference type="NCBI Taxonomy" id="910347"/>
    <lineage>
        <taxon>Bacteria</taxon>
        <taxon>Bacillati</taxon>
        <taxon>Actinomycetota</taxon>
        <taxon>Actinomycetes</taxon>
        <taxon>Kitasatosporales</taxon>
        <taxon>Streptomycetaceae</taxon>
        <taxon>Streptomyces</taxon>
    </lineage>
</organism>
<accession>A0A1I1V3X2</accession>
<name>A0A1I1V3X2_9ACTN</name>
<dbReference type="Proteomes" id="UP000199207">
    <property type="component" value="Unassembled WGS sequence"/>
</dbReference>
<protein>
    <submittedName>
        <fullName evidence="2">Uncharacterized protein</fullName>
    </submittedName>
</protein>
<sequence length="203" mass="21646">MERVAKASAWFGMAASVVALLAFFGIENIEQLRQKLADATGDETLEAYRAVNAGDCLHTWMTGQDTWATEVPKVVACGSEGAAVRVSRVTDTVGDCPSDGGRYHLSYTAEEGGTVVLCVTRRFETGQCILSLPDGSANLMSWVACRGAVPAPYSRTYIVTGVYAAPAEHEPGQCDRTRNDGTAYASWFVDGDTVLVCAVVYTG</sequence>
<gene>
    <name evidence="2" type="ORF">SAMN05421773_12910</name>
</gene>
<keyword evidence="1" id="KW-1133">Transmembrane helix</keyword>
<proteinExistence type="predicted"/>
<dbReference type="AlphaFoldDB" id="A0A1I1V3X2"/>
<keyword evidence="3" id="KW-1185">Reference proteome</keyword>
<reference evidence="2 3" key="1">
    <citation type="submission" date="2016-10" db="EMBL/GenBank/DDBJ databases">
        <authorList>
            <person name="de Groot N.N."/>
        </authorList>
    </citation>
    <scope>NUCLEOTIDE SEQUENCE [LARGE SCALE GENOMIC DNA]</scope>
    <source>
        <strain evidence="2 3">CGMCC 4.5739</strain>
    </source>
</reference>
<feature type="transmembrane region" description="Helical" evidence="1">
    <location>
        <begin position="7"/>
        <end position="26"/>
    </location>
</feature>
<evidence type="ECO:0000256" key="1">
    <source>
        <dbReference type="SAM" id="Phobius"/>
    </source>
</evidence>
<evidence type="ECO:0000313" key="3">
    <source>
        <dbReference type="Proteomes" id="UP000199207"/>
    </source>
</evidence>